<evidence type="ECO:0000313" key="2">
    <source>
        <dbReference type="EMBL" id="BBU68200.1"/>
    </source>
</evidence>
<feature type="transmembrane region" description="Helical" evidence="1">
    <location>
        <begin position="12"/>
        <end position="29"/>
    </location>
</feature>
<evidence type="ECO:0000256" key="1">
    <source>
        <dbReference type="SAM" id="Phobius"/>
    </source>
</evidence>
<protein>
    <recommendedName>
        <fullName evidence="4">MASE1 domain-containing protein</fullName>
    </recommendedName>
</protein>
<name>A0A7R6TN68_9RHOO</name>
<reference evidence="3" key="1">
    <citation type="submission" date="2020-01" db="EMBL/GenBank/DDBJ databases">
        <title>Phosphoaccumulans saitamaens gen. nov., sp. nov., a polyphosphate accumulating bacterium isolated from surface river water.</title>
        <authorList>
            <person name="Watanabe K."/>
            <person name="Suda W."/>
        </authorList>
    </citation>
    <scope>NUCLEOTIDE SEQUENCE [LARGE SCALE GENOMIC DNA]</scope>
    <source>
        <strain evidence="3">ICHIAU1</strain>
    </source>
</reference>
<keyword evidence="1" id="KW-1133">Transmembrane helix</keyword>
<feature type="transmembrane region" description="Helical" evidence="1">
    <location>
        <begin position="60"/>
        <end position="85"/>
    </location>
</feature>
<dbReference type="RefSeq" id="WP_162048866.1">
    <property type="nucleotide sequence ID" value="NZ_AP022345.1"/>
</dbReference>
<keyword evidence="3" id="KW-1185">Reference proteome</keyword>
<dbReference type="Proteomes" id="UP000463961">
    <property type="component" value="Chromosome"/>
</dbReference>
<accession>A0A7R6TN68</accession>
<evidence type="ECO:0008006" key="4">
    <source>
        <dbReference type="Google" id="ProtNLM"/>
    </source>
</evidence>
<keyword evidence="1" id="KW-0812">Transmembrane</keyword>
<feature type="transmembrane region" description="Helical" evidence="1">
    <location>
        <begin position="35"/>
        <end position="53"/>
    </location>
</feature>
<keyword evidence="1" id="KW-0472">Membrane</keyword>
<gene>
    <name evidence="2" type="ORF">ICHIAU1_04830</name>
</gene>
<feature type="transmembrane region" description="Helical" evidence="1">
    <location>
        <begin position="132"/>
        <end position="151"/>
    </location>
</feature>
<organism evidence="2 3">
    <name type="scientific">Fluviibacter phosphoraccumulans</name>
    <dbReference type="NCBI Taxonomy" id="1751046"/>
    <lineage>
        <taxon>Bacteria</taxon>
        <taxon>Pseudomonadati</taxon>
        <taxon>Pseudomonadota</taxon>
        <taxon>Betaproteobacteria</taxon>
        <taxon>Rhodocyclales</taxon>
        <taxon>Fluviibacteraceae</taxon>
        <taxon>Fluviibacter</taxon>
    </lineage>
</organism>
<dbReference type="EMBL" id="AP022345">
    <property type="protein sequence ID" value="BBU68200.1"/>
    <property type="molecule type" value="Genomic_DNA"/>
</dbReference>
<dbReference type="AlphaFoldDB" id="A0A7R6TN68"/>
<evidence type="ECO:0000313" key="3">
    <source>
        <dbReference type="Proteomes" id="UP000463961"/>
    </source>
</evidence>
<feature type="transmembrane region" description="Helical" evidence="1">
    <location>
        <begin position="91"/>
        <end position="111"/>
    </location>
</feature>
<proteinExistence type="predicted"/>
<sequence length="203" mass="22003">MHPTNFIKTLVNAKLAPYLFGALGWILMWELQGALQRQIAALDYATGVALIFLPAGIRTLAVLIFGFRGAAGVFLGCNLTTLLYFGDLPVLNLWLVLSISAISAFSAYVMMQLVCRWKKIGANLDELTFNDALSIVITQGLLSASLHQIIFAHLPLDGAYVDPTAIETFMLWAAMAAGDIVGSMLLMLSAIALSNLFQSLRHA</sequence>
<feature type="transmembrane region" description="Helical" evidence="1">
    <location>
        <begin position="171"/>
        <end position="197"/>
    </location>
</feature>